<gene>
    <name evidence="3" type="ORF">METZ01_LOCUS324830</name>
</gene>
<feature type="domain" description="HTH tetR-type" evidence="2">
    <location>
        <begin position="16"/>
        <end position="76"/>
    </location>
</feature>
<sequence length="214" mass="23644">MNSETITLSRTLRKKQAARSRIIQKAEKLLRAGPIETVTIQDITDAADVGHGTFYLHFKSKHEVLIPIIQTIAERIERQLQQYFSDHEDPADIVCQSARLMGRAALADPLWRWLLEHSGMPIEAMRNAIGRFASRAFGKGLMTARFSIPEMRTASAVILGGYVNGLLAAFESPDPEAAIDQTAELLLRLLGIPAEEAADLAHKPLPDFGMLQSS</sequence>
<evidence type="ECO:0000259" key="2">
    <source>
        <dbReference type="PROSITE" id="PS50977"/>
    </source>
</evidence>
<name>A0A382PFG9_9ZZZZ</name>
<dbReference type="InterPro" id="IPR009057">
    <property type="entry name" value="Homeodomain-like_sf"/>
</dbReference>
<dbReference type="InterPro" id="IPR050624">
    <property type="entry name" value="HTH-type_Tx_Regulator"/>
</dbReference>
<organism evidence="3">
    <name type="scientific">marine metagenome</name>
    <dbReference type="NCBI Taxonomy" id="408172"/>
    <lineage>
        <taxon>unclassified sequences</taxon>
        <taxon>metagenomes</taxon>
        <taxon>ecological metagenomes</taxon>
    </lineage>
</organism>
<dbReference type="InterPro" id="IPR001647">
    <property type="entry name" value="HTH_TetR"/>
</dbReference>
<evidence type="ECO:0000313" key="3">
    <source>
        <dbReference type="EMBL" id="SVC71976.1"/>
    </source>
</evidence>
<protein>
    <recommendedName>
        <fullName evidence="2">HTH tetR-type domain-containing protein</fullName>
    </recommendedName>
</protein>
<dbReference type="PROSITE" id="PS50977">
    <property type="entry name" value="HTH_TETR_2"/>
    <property type="match status" value="1"/>
</dbReference>
<proteinExistence type="predicted"/>
<evidence type="ECO:0000256" key="1">
    <source>
        <dbReference type="ARBA" id="ARBA00023125"/>
    </source>
</evidence>
<dbReference type="PANTHER" id="PTHR43479">
    <property type="entry name" value="ACREF/ENVCD OPERON REPRESSOR-RELATED"/>
    <property type="match status" value="1"/>
</dbReference>
<dbReference type="InterPro" id="IPR049513">
    <property type="entry name" value="TetR_C_40"/>
</dbReference>
<dbReference type="EMBL" id="UINC01106954">
    <property type="protein sequence ID" value="SVC71976.1"/>
    <property type="molecule type" value="Genomic_DNA"/>
</dbReference>
<reference evidence="3" key="1">
    <citation type="submission" date="2018-05" db="EMBL/GenBank/DDBJ databases">
        <authorList>
            <person name="Lanie J.A."/>
            <person name="Ng W.-L."/>
            <person name="Kazmierczak K.M."/>
            <person name="Andrzejewski T.M."/>
            <person name="Davidsen T.M."/>
            <person name="Wayne K.J."/>
            <person name="Tettelin H."/>
            <person name="Glass J.I."/>
            <person name="Rusch D."/>
            <person name="Podicherti R."/>
            <person name="Tsui H.-C.T."/>
            <person name="Winkler M.E."/>
        </authorList>
    </citation>
    <scope>NUCLEOTIDE SEQUENCE</scope>
</reference>
<dbReference type="GO" id="GO:0003677">
    <property type="term" value="F:DNA binding"/>
    <property type="evidence" value="ECO:0007669"/>
    <property type="project" value="UniProtKB-KW"/>
</dbReference>
<dbReference type="Pfam" id="PF00440">
    <property type="entry name" value="TetR_N"/>
    <property type="match status" value="1"/>
</dbReference>
<dbReference type="SUPFAM" id="SSF46689">
    <property type="entry name" value="Homeodomain-like"/>
    <property type="match status" value="1"/>
</dbReference>
<dbReference type="Pfam" id="PF21306">
    <property type="entry name" value="TetR_C_40"/>
    <property type="match status" value="1"/>
</dbReference>
<keyword evidence="1" id="KW-0238">DNA-binding</keyword>
<dbReference type="AlphaFoldDB" id="A0A382PFG9"/>
<dbReference type="Gene3D" id="1.10.357.10">
    <property type="entry name" value="Tetracycline Repressor, domain 2"/>
    <property type="match status" value="1"/>
</dbReference>
<dbReference type="PANTHER" id="PTHR43479:SF11">
    <property type="entry name" value="ACREF_ENVCD OPERON REPRESSOR-RELATED"/>
    <property type="match status" value="1"/>
</dbReference>
<accession>A0A382PFG9</accession>